<gene>
    <name evidence="1" type="ORF">LTS18_001036</name>
</gene>
<keyword evidence="2" id="KW-1185">Reference proteome</keyword>
<name>A0ACC3DUU9_9PEZI</name>
<sequence>MSSTTTKSPENQEAAREVRRRLADVVRNDWDWPLPSDYSAADGFVGLVSGPAESYRERYYGTSDSASASASSSSSEEEKRNGGYAPRVRRSGTTRGAEDMFTFGAGSASSIVGAGVGKREGGYKFESPEAVSGKVEAKRARKKRKRLRTLEEEIEWNEGVKCFVWRRNVWTGAVSRVDASTSQLKGQAAAIHDGDDGEAADAAASQEEDAETQQAVDLDTASSLSVSKISDSAPTLPLLDPLLPISPPLIPENNALRANITTRSYPDIYDKCVLQTRTPSVPINLRDMTRALVQGWKESGEWPPRMTGPELSITKRSRKAGGGASSPEVVRGRGPNGWGTTELVAAKKTARNGHGEGNGHGHDGANGVAVEGSRSNADFGGSTSLLANHPHVKKGVDSMKRVFRLSSGSPKAALTSPTSPTSGEGKGADSGIGMGGVG</sequence>
<reference evidence="1" key="1">
    <citation type="submission" date="2024-09" db="EMBL/GenBank/DDBJ databases">
        <title>Black Yeasts Isolated from many extreme environments.</title>
        <authorList>
            <person name="Coleine C."/>
            <person name="Stajich J.E."/>
            <person name="Selbmann L."/>
        </authorList>
    </citation>
    <scope>NUCLEOTIDE SEQUENCE</scope>
    <source>
        <strain evidence="1">CCFEE 5737</strain>
    </source>
</reference>
<dbReference type="Proteomes" id="UP001186974">
    <property type="component" value="Unassembled WGS sequence"/>
</dbReference>
<comment type="caution">
    <text evidence="1">The sequence shown here is derived from an EMBL/GenBank/DDBJ whole genome shotgun (WGS) entry which is preliminary data.</text>
</comment>
<proteinExistence type="predicted"/>
<evidence type="ECO:0000313" key="2">
    <source>
        <dbReference type="Proteomes" id="UP001186974"/>
    </source>
</evidence>
<organism evidence="1 2">
    <name type="scientific">Coniosporium uncinatum</name>
    <dbReference type="NCBI Taxonomy" id="93489"/>
    <lineage>
        <taxon>Eukaryota</taxon>
        <taxon>Fungi</taxon>
        <taxon>Dikarya</taxon>
        <taxon>Ascomycota</taxon>
        <taxon>Pezizomycotina</taxon>
        <taxon>Dothideomycetes</taxon>
        <taxon>Dothideomycetes incertae sedis</taxon>
        <taxon>Coniosporium</taxon>
    </lineage>
</organism>
<accession>A0ACC3DUU9</accession>
<evidence type="ECO:0000313" key="1">
    <source>
        <dbReference type="EMBL" id="KAK3080473.1"/>
    </source>
</evidence>
<protein>
    <submittedName>
        <fullName evidence="1">Uncharacterized protein</fullName>
    </submittedName>
</protein>
<dbReference type="EMBL" id="JAWDJW010000549">
    <property type="protein sequence ID" value="KAK3080473.1"/>
    <property type="molecule type" value="Genomic_DNA"/>
</dbReference>